<proteinExistence type="inferred from homology"/>
<evidence type="ECO:0000256" key="2">
    <source>
        <dbReference type="ARBA" id="ARBA00023002"/>
    </source>
</evidence>
<dbReference type="Proteomes" id="UP000194137">
    <property type="component" value="Chromosome"/>
</dbReference>
<dbReference type="RefSeq" id="WP_157699581.1">
    <property type="nucleotide sequence ID" value="NZ_CP021112.1"/>
</dbReference>
<dbReference type="InterPro" id="IPR050223">
    <property type="entry name" value="D-isomer_2-hydroxyacid_DH"/>
</dbReference>
<evidence type="ECO:0000256" key="3">
    <source>
        <dbReference type="ARBA" id="ARBA00023027"/>
    </source>
</evidence>
<dbReference type="GO" id="GO:0016618">
    <property type="term" value="F:hydroxypyruvate reductase [NAD(P)H] activity"/>
    <property type="evidence" value="ECO:0007669"/>
    <property type="project" value="TreeGrafter"/>
</dbReference>
<dbReference type="Pfam" id="PF00389">
    <property type="entry name" value="2-Hacid_dh"/>
    <property type="match status" value="1"/>
</dbReference>
<dbReference type="GO" id="GO:0030267">
    <property type="term" value="F:glyoxylate reductase (NADPH) activity"/>
    <property type="evidence" value="ECO:0007669"/>
    <property type="project" value="TreeGrafter"/>
</dbReference>
<dbReference type="STRING" id="1235591.CAK95_10160"/>
<dbReference type="InterPro" id="IPR036291">
    <property type="entry name" value="NAD(P)-bd_dom_sf"/>
</dbReference>
<dbReference type="GO" id="GO:0051287">
    <property type="term" value="F:NAD binding"/>
    <property type="evidence" value="ECO:0007669"/>
    <property type="project" value="InterPro"/>
</dbReference>
<evidence type="ECO:0000256" key="1">
    <source>
        <dbReference type="ARBA" id="ARBA00022857"/>
    </source>
</evidence>
<dbReference type="PANTHER" id="PTHR10996:SF178">
    <property type="entry name" value="2-HYDROXYACID DEHYDROGENASE YGL185C-RELATED"/>
    <property type="match status" value="1"/>
</dbReference>
<comment type="similarity">
    <text evidence="4">Belongs to the D-isomer specific 2-hydroxyacid dehydrogenase family.</text>
</comment>
<keyword evidence="3" id="KW-0520">NAD</keyword>
<dbReference type="Gene3D" id="3.40.50.720">
    <property type="entry name" value="NAD(P)-binding Rossmann-like Domain"/>
    <property type="match status" value="2"/>
</dbReference>
<dbReference type="OrthoDB" id="9793626at2"/>
<dbReference type="SUPFAM" id="SSF52283">
    <property type="entry name" value="Formate/glycerate dehydrogenase catalytic domain-like"/>
    <property type="match status" value="1"/>
</dbReference>
<name>A0A1W6ZPS8_9HYPH</name>
<gene>
    <name evidence="5" type="ORF">CAK95_10160</name>
</gene>
<organism evidence="5 6">
    <name type="scientific">Pseudorhodoplanes sinuspersici</name>
    <dbReference type="NCBI Taxonomy" id="1235591"/>
    <lineage>
        <taxon>Bacteria</taxon>
        <taxon>Pseudomonadati</taxon>
        <taxon>Pseudomonadota</taxon>
        <taxon>Alphaproteobacteria</taxon>
        <taxon>Hyphomicrobiales</taxon>
        <taxon>Pseudorhodoplanes</taxon>
    </lineage>
</organism>
<dbReference type="KEGG" id="psin:CAK95_10160"/>
<dbReference type="CDD" id="cd12156">
    <property type="entry name" value="HPPR"/>
    <property type="match status" value="1"/>
</dbReference>
<dbReference type="FunFam" id="3.40.50.720:FF:000213">
    <property type="entry name" value="Putative 2-hydroxyacid dehydrogenase"/>
    <property type="match status" value="1"/>
</dbReference>
<dbReference type="GO" id="GO:0005829">
    <property type="term" value="C:cytosol"/>
    <property type="evidence" value="ECO:0007669"/>
    <property type="project" value="TreeGrafter"/>
</dbReference>
<dbReference type="SUPFAM" id="SSF51735">
    <property type="entry name" value="NAD(P)-binding Rossmann-fold domains"/>
    <property type="match status" value="1"/>
</dbReference>
<accession>A0A1W6ZPS8</accession>
<dbReference type="PANTHER" id="PTHR10996">
    <property type="entry name" value="2-HYDROXYACID DEHYDROGENASE-RELATED"/>
    <property type="match status" value="1"/>
</dbReference>
<dbReference type="Pfam" id="PF02826">
    <property type="entry name" value="2-Hacid_dh_C"/>
    <property type="match status" value="1"/>
</dbReference>
<evidence type="ECO:0000313" key="5">
    <source>
        <dbReference type="EMBL" id="ARP99408.1"/>
    </source>
</evidence>
<reference evidence="5 6" key="1">
    <citation type="submission" date="2017-05" db="EMBL/GenBank/DDBJ databases">
        <title>Full genome sequence of Pseudorhodoplanes sinuspersici.</title>
        <authorList>
            <person name="Dastgheib S.M.M."/>
            <person name="Shavandi M."/>
            <person name="Tirandaz H."/>
        </authorList>
    </citation>
    <scope>NUCLEOTIDE SEQUENCE [LARGE SCALE GENOMIC DNA]</scope>
    <source>
        <strain evidence="5 6">RIPI110</strain>
    </source>
</reference>
<dbReference type="EMBL" id="CP021112">
    <property type="protein sequence ID" value="ARP99408.1"/>
    <property type="molecule type" value="Genomic_DNA"/>
</dbReference>
<evidence type="ECO:0000256" key="4">
    <source>
        <dbReference type="RuleBase" id="RU003719"/>
    </source>
</evidence>
<dbReference type="InterPro" id="IPR006140">
    <property type="entry name" value="D-isomer_DH_NAD-bd"/>
</dbReference>
<keyword evidence="6" id="KW-1185">Reference proteome</keyword>
<evidence type="ECO:0000313" key="6">
    <source>
        <dbReference type="Proteomes" id="UP000194137"/>
    </source>
</evidence>
<dbReference type="InterPro" id="IPR006139">
    <property type="entry name" value="D-isomer_2_OHA_DH_cat_dom"/>
</dbReference>
<keyword evidence="2 4" id="KW-0560">Oxidoreductase</keyword>
<keyword evidence="1" id="KW-0521">NADP</keyword>
<sequence length="314" mass="34030">MKPDILYFGAFPDATVAELNRRYSVHHYFNLPKPDDIPPDIAIRVRAIATEANRGLTRAILDKLPNVEVISVFGVGIDAVDLKAAQERGIPVTNTPDIIGPEVADLAIGLMLASARQIIFADHYARSGAWAKKGPISLGRSVANKTCGVIGLGGIGRAIADRATAFRMRVLYNATREKKNVPYIFVGDVVELARQSDFLMIACKGGPETRHLVSRAVIDAVGPNGTLINVARGSVVDEEAMIDALTHKRLGFAALDVFESEPNFDQRLLDFPNVIVQPHHGTAAIETRTAMGQLMIDNIVAHFEKRPLLTPVAA</sequence>
<dbReference type="AlphaFoldDB" id="A0A1W6ZPS8"/>
<protein>
    <submittedName>
        <fullName evidence="5">Uncharacterized protein</fullName>
    </submittedName>
</protein>